<keyword evidence="2" id="KW-1003">Cell membrane</keyword>
<evidence type="ECO:0000259" key="8">
    <source>
        <dbReference type="Pfam" id="PF13567"/>
    </source>
</evidence>
<proteinExistence type="predicted"/>
<comment type="caution">
    <text evidence="9">The sequence shown here is derived from an EMBL/GenBank/DDBJ whole genome shotgun (WGS) entry which is preliminary data.</text>
</comment>
<evidence type="ECO:0000313" key="10">
    <source>
        <dbReference type="Proteomes" id="UP000034879"/>
    </source>
</evidence>
<feature type="transmembrane region" description="Helical" evidence="6">
    <location>
        <begin position="392"/>
        <end position="415"/>
    </location>
</feature>
<dbReference type="AlphaFoldDB" id="A0A0G1T271"/>
<keyword evidence="3 6" id="KW-0812">Transmembrane</keyword>
<feature type="domain" description="DUF4131" evidence="8">
    <location>
        <begin position="26"/>
        <end position="179"/>
    </location>
</feature>
<dbReference type="Proteomes" id="UP000034879">
    <property type="component" value="Unassembled WGS sequence"/>
</dbReference>
<feature type="transmembrane region" description="Helical" evidence="6">
    <location>
        <begin position="422"/>
        <end position="439"/>
    </location>
</feature>
<keyword evidence="5 6" id="KW-0472">Membrane</keyword>
<feature type="transmembrane region" description="Helical" evidence="6">
    <location>
        <begin position="459"/>
        <end position="479"/>
    </location>
</feature>
<reference evidence="9 10" key="1">
    <citation type="journal article" date="2015" name="Nature">
        <title>rRNA introns, odd ribosomes, and small enigmatic genomes across a large radiation of phyla.</title>
        <authorList>
            <person name="Brown C.T."/>
            <person name="Hug L.A."/>
            <person name="Thomas B.C."/>
            <person name="Sharon I."/>
            <person name="Castelle C.J."/>
            <person name="Singh A."/>
            <person name="Wilkins M.J."/>
            <person name="Williams K.H."/>
            <person name="Banfield J.F."/>
        </authorList>
    </citation>
    <scope>NUCLEOTIDE SEQUENCE [LARGE SCALE GENOMIC DNA]</scope>
</reference>
<protein>
    <submittedName>
        <fullName evidence="9">Internalization-related competence protein ComEC/Rec2 protein</fullName>
    </submittedName>
</protein>
<dbReference type="InterPro" id="IPR004477">
    <property type="entry name" value="ComEC_N"/>
</dbReference>
<evidence type="ECO:0000313" key="9">
    <source>
        <dbReference type="EMBL" id="KKU75916.1"/>
    </source>
</evidence>
<feature type="transmembrane region" description="Helical" evidence="6">
    <location>
        <begin position="54"/>
        <end position="72"/>
    </location>
</feature>
<feature type="transmembrane region" description="Helical" evidence="6">
    <location>
        <begin position="5"/>
        <end position="23"/>
    </location>
</feature>
<name>A0A0G1T271_9BACT</name>
<dbReference type="NCBIfam" id="TIGR00360">
    <property type="entry name" value="ComEC_N-term"/>
    <property type="match status" value="1"/>
</dbReference>
<evidence type="ECO:0000256" key="3">
    <source>
        <dbReference type="ARBA" id="ARBA00022692"/>
    </source>
</evidence>
<organism evidence="9 10">
    <name type="scientific">Candidatus Nomurabacteria bacterium GW2011_GWB1_47_6</name>
    <dbReference type="NCBI Taxonomy" id="1618749"/>
    <lineage>
        <taxon>Bacteria</taxon>
        <taxon>Candidatus Nomuraibacteriota</taxon>
    </lineage>
</organism>
<evidence type="ECO:0000256" key="6">
    <source>
        <dbReference type="SAM" id="Phobius"/>
    </source>
</evidence>
<accession>A0A0G1T271</accession>
<dbReference type="EMBL" id="LCOJ01000001">
    <property type="protein sequence ID" value="KKU75916.1"/>
    <property type="molecule type" value="Genomic_DNA"/>
</dbReference>
<feature type="transmembrane region" description="Helical" evidence="6">
    <location>
        <begin position="268"/>
        <end position="291"/>
    </location>
</feature>
<evidence type="ECO:0000259" key="7">
    <source>
        <dbReference type="Pfam" id="PF03772"/>
    </source>
</evidence>
<feature type="transmembrane region" description="Helical" evidence="6">
    <location>
        <begin position="366"/>
        <end position="386"/>
    </location>
</feature>
<evidence type="ECO:0000256" key="2">
    <source>
        <dbReference type="ARBA" id="ARBA00022475"/>
    </source>
</evidence>
<evidence type="ECO:0000256" key="1">
    <source>
        <dbReference type="ARBA" id="ARBA00004651"/>
    </source>
</evidence>
<dbReference type="InterPro" id="IPR052159">
    <property type="entry name" value="Competence_DNA_uptake"/>
</dbReference>
<dbReference type="Pfam" id="PF03772">
    <property type="entry name" value="Competence"/>
    <property type="match status" value="1"/>
</dbReference>
<dbReference type="Pfam" id="PF13567">
    <property type="entry name" value="DUF4131"/>
    <property type="match status" value="1"/>
</dbReference>
<feature type="transmembrane region" description="Helical" evidence="6">
    <location>
        <begin position="312"/>
        <end position="331"/>
    </location>
</feature>
<dbReference type="PANTHER" id="PTHR30619:SF7">
    <property type="entry name" value="BETA-LACTAMASE DOMAIN PROTEIN"/>
    <property type="match status" value="1"/>
</dbReference>
<keyword evidence="4 6" id="KW-1133">Transmembrane helix</keyword>
<gene>
    <name evidence="9" type="ORF">UY01_C0001G0012</name>
</gene>
<evidence type="ECO:0000256" key="5">
    <source>
        <dbReference type="ARBA" id="ARBA00023136"/>
    </source>
</evidence>
<feature type="transmembrane region" description="Helical" evidence="6">
    <location>
        <begin position="29"/>
        <end position="47"/>
    </location>
</feature>
<evidence type="ECO:0000256" key="4">
    <source>
        <dbReference type="ARBA" id="ARBA00022989"/>
    </source>
</evidence>
<sequence>MQDRIFYAICFGFLLGVFLSSFILVNFYVAMLAGFLALAVFTLFILAGEKRWGVIISIFILTFSLGMLRFHAVDIPPPAGFEAEVGKKVAFAGEIVDEPNLRENNQQLTVEISAGEASTKVLVSAGFEANYKYGDRINFEGILKKPENFITDTGKEFDYVNYLRKDGILYILSYPEIEIVARGNGNFIKSFLFSIKEKFLEKINLSIGAPENLLMGGLILGERAAFGAELRQNFIDTGTIHIVALSGYNVTIVADWFMKFLQFAPRNFAFGAGIFTIFIFVFMTGANSTAVRAGIMAALALIARATGRDYDVARALVLAAVVMVLFNPFILVYDVSFELSFLATVAVIFFAPRLEKHFLWVTKKFGLRDILSVTTAAYIFVFPFILYKMGNISLVALPANVLVLPFVPLTMAVGFMTGLLGTIWYGLAVPFGFISYILLHYELGVVKILSGLPFASFTFSYFPLTLTILIYAAFVYFLFGRSIKNFFIKF</sequence>
<feature type="transmembrane region" description="Helical" evidence="6">
    <location>
        <begin position="337"/>
        <end position="354"/>
    </location>
</feature>
<comment type="subcellular location">
    <subcellularLocation>
        <location evidence="1">Cell membrane</location>
        <topology evidence="1">Multi-pass membrane protein</topology>
    </subcellularLocation>
</comment>
<dbReference type="InterPro" id="IPR025405">
    <property type="entry name" value="DUF4131"/>
</dbReference>
<feature type="domain" description="ComEC/Rec2-related protein" evidence="7">
    <location>
        <begin position="218"/>
        <end position="480"/>
    </location>
</feature>
<dbReference type="GO" id="GO:0005886">
    <property type="term" value="C:plasma membrane"/>
    <property type="evidence" value="ECO:0007669"/>
    <property type="project" value="UniProtKB-SubCell"/>
</dbReference>
<dbReference type="PANTHER" id="PTHR30619">
    <property type="entry name" value="DNA INTERNALIZATION/COMPETENCE PROTEIN COMEC/REC2"/>
    <property type="match status" value="1"/>
</dbReference>